<dbReference type="GO" id="GO:0016020">
    <property type="term" value="C:membrane"/>
    <property type="evidence" value="ECO:0007669"/>
    <property type="project" value="UniProtKB-SubCell"/>
</dbReference>
<dbReference type="GO" id="GO:0005525">
    <property type="term" value="F:GTP binding"/>
    <property type="evidence" value="ECO:0007669"/>
    <property type="project" value="UniProtKB-KW"/>
</dbReference>
<proteinExistence type="inferred from homology"/>
<feature type="compositionally biased region" description="Polar residues" evidence="18">
    <location>
        <begin position="170"/>
        <end position="186"/>
    </location>
</feature>
<feature type="region of interest" description="Disordered" evidence="18">
    <location>
        <begin position="1"/>
        <end position="28"/>
    </location>
</feature>
<evidence type="ECO:0000256" key="11">
    <source>
        <dbReference type="ARBA" id="ARBA00022801"/>
    </source>
</evidence>
<keyword evidence="7" id="KW-0396">Initiation factor</keyword>
<evidence type="ECO:0000256" key="2">
    <source>
        <dbReference type="ARBA" id="ARBA00004496"/>
    </source>
</evidence>
<evidence type="ECO:0000256" key="14">
    <source>
        <dbReference type="ARBA" id="ARBA00023134"/>
    </source>
</evidence>
<evidence type="ECO:0000256" key="6">
    <source>
        <dbReference type="ARBA" id="ARBA00022490"/>
    </source>
</evidence>
<keyword evidence="10" id="KW-0547">Nucleotide-binding</keyword>
<evidence type="ECO:0000313" key="22">
    <source>
        <dbReference type="Proteomes" id="UP001175227"/>
    </source>
</evidence>
<keyword evidence="11" id="KW-0378">Hydrolase</keyword>
<dbReference type="GO" id="GO:0022857">
    <property type="term" value="F:transmembrane transporter activity"/>
    <property type="evidence" value="ECO:0007669"/>
    <property type="project" value="InterPro"/>
</dbReference>
<feature type="compositionally biased region" description="Basic and acidic residues" evidence="18">
    <location>
        <begin position="13"/>
        <end position="24"/>
    </location>
</feature>
<evidence type="ECO:0000256" key="19">
    <source>
        <dbReference type="SAM" id="Phobius"/>
    </source>
</evidence>
<evidence type="ECO:0000313" key="21">
    <source>
        <dbReference type="EMBL" id="KAK0490442.1"/>
    </source>
</evidence>
<dbReference type="SUPFAM" id="SSF52540">
    <property type="entry name" value="P-loop containing nucleoside triphosphate hydrolases"/>
    <property type="match status" value="1"/>
</dbReference>
<feature type="transmembrane region" description="Helical" evidence="19">
    <location>
        <begin position="1611"/>
        <end position="1630"/>
    </location>
</feature>
<evidence type="ECO:0000256" key="1">
    <source>
        <dbReference type="ARBA" id="ARBA00004141"/>
    </source>
</evidence>
<comment type="similarity">
    <text evidence="3">Belongs to the TRAFAC class translation factor GTPase superfamily. Classic translation factor GTPase family. IF-2 subfamily.</text>
</comment>
<feature type="compositionally biased region" description="Basic and acidic residues" evidence="18">
    <location>
        <begin position="466"/>
        <end position="477"/>
    </location>
</feature>
<dbReference type="NCBIfam" id="TIGR00231">
    <property type="entry name" value="small_GTP"/>
    <property type="match status" value="1"/>
</dbReference>
<feature type="domain" description="Tr-type G" evidence="20">
    <location>
        <begin position="610"/>
        <end position="828"/>
    </location>
</feature>
<keyword evidence="12" id="KW-0648">Protein biosynthesis</keyword>
<feature type="compositionally biased region" description="Basic and acidic residues" evidence="18">
    <location>
        <begin position="418"/>
        <end position="456"/>
    </location>
</feature>
<feature type="compositionally biased region" description="Basic and acidic residues" evidence="18">
    <location>
        <begin position="212"/>
        <end position="235"/>
    </location>
</feature>
<dbReference type="PANTHER" id="PTHR43381">
    <property type="entry name" value="TRANSLATION INITIATION FACTOR IF-2-RELATED"/>
    <property type="match status" value="1"/>
</dbReference>
<organism evidence="21 22">
    <name type="scientific">Armillaria novae-zelandiae</name>
    <dbReference type="NCBI Taxonomy" id="153914"/>
    <lineage>
        <taxon>Eukaryota</taxon>
        <taxon>Fungi</taxon>
        <taxon>Dikarya</taxon>
        <taxon>Basidiomycota</taxon>
        <taxon>Agaricomycotina</taxon>
        <taxon>Agaricomycetes</taxon>
        <taxon>Agaricomycetidae</taxon>
        <taxon>Agaricales</taxon>
        <taxon>Marasmiineae</taxon>
        <taxon>Physalacriaceae</taxon>
        <taxon>Armillaria</taxon>
    </lineage>
</organism>
<feature type="transmembrane region" description="Helical" evidence="19">
    <location>
        <begin position="1636"/>
        <end position="1656"/>
    </location>
</feature>
<feature type="transmembrane region" description="Helical" evidence="19">
    <location>
        <begin position="1298"/>
        <end position="1331"/>
    </location>
</feature>
<evidence type="ECO:0000256" key="16">
    <source>
        <dbReference type="ARBA" id="ARBA00032478"/>
    </source>
</evidence>
<dbReference type="FunFam" id="3.40.50.300:FF:000112">
    <property type="entry name" value="Eukaryotic translation initiation factor 5B"/>
    <property type="match status" value="1"/>
</dbReference>
<dbReference type="InterPro" id="IPR029459">
    <property type="entry name" value="EFTU-type"/>
</dbReference>
<dbReference type="Gene3D" id="2.40.30.10">
    <property type="entry name" value="Translation factors"/>
    <property type="match status" value="2"/>
</dbReference>
<dbReference type="InterPro" id="IPR023115">
    <property type="entry name" value="TIF_IF2_dom3"/>
</dbReference>
<evidence type="ECO:0000256" key="12">
    <source>
        <dbReference type="ARBA" id="ARBA00022917"/>
    </source>
</evidence>
<feature type="region of interest" description="Disordered" evidence="18">
    <location>
        <begin position="63"/>
        <end position="376"/>
    </location>
</feature>
<dbReference type="PANTHER" id="PTHR43381:SF4">
    <property type="entry name" value="EUKARYOTIC TRANSLATION INITIATION FACTOR 5B"/>
    <property type="match status" value="1"/>
</dbReference>
<feature type="transmembrane region" description="Helical" evidence="19">
    <location>
        <begin position="1395"/>
        <end position="1414"/>
    </location>
</feature>
<dbReference type="InterPro" id="IPR000795">
    <property type="entry name" value="T_Tr_GTP-bd_dom"/>
</dbReference>
<protein>
    <recommendedName>
        <fullName evidence="5">Eukaryotic translation initiation factor 5B</fullName>
        <ecNumber evidence="4">3.6.5.3</ecNumber>
    </recommendedName>
    <alternativeName>
        <fullName evidence="16">Translation initiation factor IF-2</fullName>
    </alternativeName>
</protein>
<evidence type="ECO:0000256" key="8">
    <source>
        <dbReference type="ARBA" id="ARBA00022692"/>
    </source>
</evidence>
<evidence type="ECO:0000256" key="7">
    <source>
        <dbReference type="ARBA" id="ARBA00022540"/>
    </source>
</evidence>
<evidence type="ECO:0000256" key="9">
    <source>
        <dbReference type="ARBA" id="ARBA00022723"/>
    </source>
</evidence>
<feature type="transmembrane region" description="Helical" evidence="19">
    <location>
        <begin position="1421"/>
        <end position="1443"/>
    </location>
</feature>
<dbReference type="GO" id="GO:0005739">
    <property type="term" value="C:mitochondrion"/>
    <property type="evidence" value="ECO:0007669"/>
    <property type="project" value="TreeGrafter"/>
</dbReference>
<dbReference type="CDD" id="cd03703">
    <property type="entry name" value="aeIF5B_II"/>
    <property type="match status" value="1"/>
</dbReference>
<feature type="transmembrane region" description="Helical" evidence="19">
    <location>
        <begin position="1559"/>
        <end position="1585"/>
    </location>
</feature>
<feature type="transmembrane region" description="Helical" evidence="19">
    <location>
        <begin position="1704"/>
        <end position="1725"/>
    </location>
</feature>
<comment type="catalytic activity">
    <reaction evidence="17">
        <text>GTP + H2O = GDP + phosphate + H(+)</text>
        <dbReference type="Rhea" id="RHEA:19669"/>
        <dbReference type="ChEBI" id="CHEBI:15377"/>
        <dbReference type="ChEBI" id="CHEBI:15378"/>
        <dbReference type="ChEBI" id="CHEBI:37565"/>
        <dbReference type="ChEBI" id="CHEBI:43474"/>
        <dbReference type="ChEBI" id="CHEBI:58189"/>
        <dbReference type="EC" id="3.6.5.3"/>
    </reaction>
</comment>
<dbReference type="GO" id="GO:0003743">
    <property type="term" value="F:translation initiation factor activity"/>
    <property type="evidence" value="ECO:0007669"/>
    <property type="project" value="UniProtKB-KW"/>
</dbReference>
<dbReference type="NCBIfam" id="NF003078">
    <property type="entry name" value="PRK04004.1"/>
    <property type="match status" value="1"/>
</dbReference>
<keyword evidence="8 19" id="KW-0812">Transmembrane</keyword>
<feature type="compositionally biased region" description="Basic residues" evidence="18">
    <location>
        <begin position="130"/>
        <end position="142"/>
    </location>
</feature>
<feature type="compositionally biased region" description="Acidic residues" evidence="18">
    <location>
        <begin position="540"/>
        <end position="576"/>
    </location>
</feature>
<evidence type="ECO:0000256" key="15">
    <source>
        <dbReference type="ARBA" id="ARBA00023136"/>
    </source>
</evidence>
<dbReference type="InterPro" id="IPR005225">
    <property type="entry name" value="Small_GTP-bd"/>
</dbReference>
<keyword evidence="14" id="KW-0342">GTP-binding</keyword>
<name>A0AA39PTW6_9AGAR</name>
<dbReference type="Pfam" id="PF14578">
    <property type="entry name" value="GTP_EFTU_D4"/>
    <property type="match status" value="1"/>
</dbReference>
<dbReference type="InterPro" id="IPR009000">
    <property type="entry name" value="Transl_B-barrel_sf"/>
</dbReference>
<dbReference type="EMBL" id="JAUEPR010000001">
    <property type="protein sequence ID" value="KAK0490442.1"/>
    <property type="molecule type" value="Genomic_DNA"/>
</dbReference>
<dbReference type="InterPro" id="IPR027417">
    <property type="entry name" value="P-loop_NTPase"/>
</dbReference>
<evidence type="ECO:0000256" key="3">
    <source>
        <dbReference type="ARBA" id="ARBA00007733"/>
    </source>
</evidence>
<dbReference type="InterPro" id="IPR015760">
    <property type="entry name" value="TIF_IF2"/>
</dbReference>
<dbReference type="GO" id="GO:0046872">
    <property type="term" value="F:metal ion binding"/>
    <property type="evidence" value="ECO:0007669"/>
    <property type="project" value="UniProtKB-KW"/>
</dbReference>
<feature type="compositionally biased region" description="Low complexity" evidence="18">
    <location>
        <begin position="236"/>
        <end position="255"/>
    </location>
</feature>
<dbReference type="SUPFAM" id="SSF50447">
    <property type="entry name" value="Translation proteins"/>
    <property type="match status" value="1"/>
</dbReference>
<keyword evidence="9" id="KW-0479">Metal-binding</keyword>
<dbReference type="Gene3D" id="1.20.1740.10">
    <property type="entry name" value="Amino acid/polyamine transporter I"/>
    <property type="match status" value="1"/>
</dbReference>
<dbReference type="CDD" id="cd01887">
    <property type="entry name" value="IF2_eIF5B"/>
    <property type="match status" value="1"/>
</dbReference>
<evidence type="ECO:0000256" key="13">
    <source>
        <dbReference type="ARBA" id="ARBA00022989"/>
    </source>
</evidence>
<feature type="compositionally biased region" description="Acidic residues" evidence="18">
    <location>
        <begin position="114"/>
        <end position="123"/>
    </location>
</feature>
<feature type="compositionally biased region" description="Basic residues" evidence="18">
    <location>
        <begin position="80"/>
        <end position="89"/>
    </location>
</feature>
<dbReference type="Pfam" id="PF11987">
    <property type="entry name" value="IF-2"/>
    <property type="match status" value="1"/>
</dbReference>
<feature type="transmembrane region" description="Helical" evidence="19">
    <location>
        <begin position="1470"/>
        <end position="1487"/>
    </location>
</feature>
<evidence type="ECO:0000256" key="4">
    <source>
        <dbReference type="ARBA" id="ARBA00011986"/>
    </source>
</evidence>
<feature type="compositionally biased region" description="Basic residues" evidence="18">
    <location>
        <begin position="1"/>
        <end position="12"/>
    </location>
</feature>
<reference evidence="21" key="1">
    <citation type="submission" date="2023-06" db="EMBL/GenBank/DDBJ databases">
        <authorList>
            <consortium name="Lawrence Berkeley National Laboratory"/>
            <person name="Ahrendt S."/>
            <person name="Sahu N."/>
            <person name="Indic B."/>
            <person name="Wong-Bajracharya J."/>
            <person name="Merenyi Z."/>
            <person name="Ke H.-M."/>
            <person name="Monk M."/>
            <person name="Kocsube S."/>
            <person name="Drula E."/>
            <person name="Lipzen A."/>
            <person name="Balint B."/>
            <person name="Henrissat B."/>
            <person name="Andreopoulos B."/>
            <person name="Martin F.M."/>
            <person name="Harder C.B."/>
            <person name="Rigling D."/>
            <person name="Ford K.L."/>
            <person name="Foster G.D."/>
            <person name="Pangilinan J."/>
            <person name="Papanicolaou A."/>
            <person name="Barry K."/>
            <person name="LaButti K."/>
            <person name="Viragh M."/>
            <person name="Koriabine M."/>
            <person name="Yan M."/>
            <person name="Riley R."/>
            <person name="Champramary S."/>
            <person name="Plett K.L."/>
            <person name="Tsai I.J."/>
            <person name="Slot J."/>
            <person name="Sipos G."/>
            <person name="Plett J."/>
            <person name="Nagy L.G."/>
            <person name="Grigoriev I.V."/>
        </authorList>
    </citation>
    <scope>NUCLEOTIDE SEQUENCE</scope>
    <source>
        <strain evidence="21">ICMP 16352</strain>
    </source>
</reference>
<sequence>MAPKNAKGKKGKKNNDDDFWEKAGESVPANNIVNLTLKDDDDIPVDSGSGGFAALAVDNGAEEEEDFGGLMSAIKASSGKNKKDKKKAKQQPVDLNDAEENEEAEAKKQPVEMTAEELADEEWGPVKDKGKGKKAKKGKAAKGKPTEDEEPEAQAKGELPMNGVDGEGFSSLTYSLSEETQSTTVEPSPIPATSAVDIDEDDEEGGGVKILSKKEKEKLKKEREKKAQAAAKKESAAPSAPATVPPAESTPQTPAGDDDGDGDDGAATGAASKKKKKKKAAKKDDEPAPAPAPTKKKAGGISALKAMMEEKKRLEEEARKAAEAERLRIEEEERKATEEEKRREEEKQRRKEKERVKRELAKKEGRLLTKKQKEERAMAEIRKKALIASGAQIEGLQQQQAGGPPKKVVYGNRKKNVKKEITESRPRTPEPEPEPEPPKEQAKEEVNGKSAAKDDWDASSEEENEDTKKLESVKDDWDASSEEETEKPVAGAVQQKKAQTPSIPKVPSPAPLKPKAAVQETSTSKSTPPPATKSKAASAEESEESEEGSDSEDDSDSDSDSDDSDSEEESSSDEELTNIQKMAAQKKAEAAERRAKAHEAALAARSKDNLRSPICCILGHVDTGKTKLLDKIRQTNVQEGEAGGITQQIGATYFPVEAIQTKTAVMNKDGTQEYKIPGLLVIDTPGHESFTNLRSRGSSLCNIAILVVDIMHGLEAQTLESLRLLRDRKTPFIVALNKIDRMYGWDATPDGAFRESLAKQTRAVQREFEDRVAKTIVAFAEEGLNAVLYYDNKNFARNVSLVPTSAITGEGVPDMIMLLVNLTQQRMSDRLMYLSELECTVLEVKVIEGLGTTIDVVLSNGILREGDKIVVCGLNGPIVTQVRALLTPQPLRELRIKATEFCGLQSAYVHHKEVKAALGVKITAPDLEKAIAGSRLLVCGPDDDEDDLRDEVMSDLTSLLSNIDKSGRGVCVQSSTLGSLEALLDFLKVSKIPVSGINIGPVHKKDVMRAATMLEKARELACILCFDVPVDKDAERMAEEMGIRLFKADIIYHLFDKFTAYNAEILEAKRRDAAPQAVWPCRLKIIAAFCKRDPIILGVDILDGTLRVGTPLAVVKIDPATGKKEIIDLGKITSLEINHKSQEIVKKSQAGGGVAVKIEHAVYQSAKMFGRHFDEKDELLSHISRQSIDVLKSSFKADVSNEEWLLIKALKPVSLFPFCCRFELSLVCSASTFNIAPAEVPVDQDQLQLQNLGYKQQLHRSWNLIESFAASFCALNFIGGVRSGLFLGLLAGGPAAVWSSYIITIVFMLITAAVLAEICSALPLSGSIYIWAAESAGPKYARFFGFIVAWWACTAWMTFAAGNCQTTANYIVSQLQVWEVDFPGGASNDNVKWRAFIWALSEAMLLVAIAINYLPPRLYSAVFRFSTALIMVDFLLCVIWLPIGVSKTYGFRDAKEVFTMTYNGTGAPAGWNWILSFLFTAGTLTGFDASGHIAEETKNASVVAAKGILTSAAATSIFGFATTILFLFCTPDLDTLFALDAPQPFVQIYALALGRGPSIFMTIIAVLGLILNTSIAIVAASRLVFAVARDGVLPMSGWIGKVDSQGQPKNAVTVMFAFGAAILCTILPSQVAFTSLVSAGGVPTIAAYGLIALLRLTMTPNHFRTSHFLLGKFAMPFYAAAALFNGLIFAVMISPFYFPTTAETFNFACVIFGAVTIFGVLSWYFTPEDKWLRREHVLQSLKAADGTTTPSTDN</sequence>
<dbReference type="Pfam" id="PF13520">
    <property type="entry name" value="AA_permease_2"/>
    <property type="match status" value="1"/>
</dbReference>
<keyword evidence="22" id="KW-1185">Reference proteome</keyword>
<feature type="transmembrane region" description="Helical" evidence="19">
    <location>
        <begin position="1508"/>
        <end position="1528"/>
    </location>
</feature>
<feature type="compositionally biased region" description="Basic and acidic residues" evidence="18">
    <location>
        <begin position="307"/>
        <end position="376"/>
    </location>
</feature>
<dbReference type="GO" id="GO:0003924">
    <property type="term" value="F:GTPase activity"/>
    <property type="evidence" value="ECO:0007669"/>
    <property type="project" value="InterPro"/>
</dbReference>
<dbReference type="FunFam" id="3.40.50.10050:FF:000002">
    <property type="entry name" value="Eukaryotic translation initiation factor 5B"/>
    <property type="match status" value="1"/>
</dbReference>
<dbReference type="Proteomes" id="UP001175227">
    <property type="component" value="Unassembled WGS sequence"/>
</dbReference>
<gene>
    <name evidence="21" type="ORF">IW261DRAFT_1323878</name>
</gene>
<dbReference type="Gene3D" id="3.40.50.10050">
    <property type="entry name" value="Translation initiation factor IF- 2, domain 3"/>
    <property type="match status" value="1"/>
</dbReference>
<dbReference type="InterPro" id="IPR002293">
    <property type="entry name" value="AA/rel_permease1"/>
</dbReference>
<dbReference type="Pfam" id="PF00009">
    <property type="entry name" value="GTP_EFTU"/>
    <property type="match status" value="1"/>
</dbReference>
<dbReference type="InterPro" id="IPR036925">
    <property type="entry name" value="TIF_IF2_dom3_sf"/>
</dbReference>
<feature type="compositionally biased region" description="Low complexity" evidence="18">
    <location>
        <begin position="520"/>
        <end position="539"/>
    </location>
</feature>
<keyword evidence="6" id="KW-0963">Cytoplasm</keyword>
<keyword evidence="13 19" id="KW-1133">Transmembrane helix</keyword>
<dbReference type="PRINTS" id="PR00315">
    <property type="entry name" value="ELONGATNFCT"/>
</dbReference>
<feature type="compositionally biased region" description="Basic residues" evidence="18">
    <location>
        <begin position="272"/>
        <end position="281"/>
    </location>
</feature>
<evidence type="ECO:0000256" key="17">
    <source>
        <dbReference type="ARBA" id="ARBA00048107"/>
    </source>
</evidence>
<comment type="caution">
    <text evidence="21">The sequence shown here is derived from an EMBL/GenBank/DDBJ whole genome shotgun (WGS) entry which is preliminary data.</text>
</comment>
<evidence type="ECO:0000256" key="5">
    <source>
        <dbReference type="ARBA" id="ARBA00013824"/>
    </source>
</evidence>
<feature type="region of interest" description="Disordered" evidence="18">
    <location>
        <begin position="394"/>
        <end position="578"/>
    </location>
</feature>
<dbReference type="EC" id="3.6.5.3" evidence="4"/>
<evidence type="ECO:0000256" key="18">
    <source>
        <dbReference type="SAM" id="MobiDB-lite"/>
    </source>
</evidence>
<evidence type="ECO:0000259" key="20">
    <source>
        <dbReference type="PROSITE" id="PS51722"/>
    </source>
</evidence>
<dbReference type="FunFam" id="2.40.30.10:FF:000026">
    <property type="entry name" value="Eukaryotic translation initiation factor 5B"/>
    <property type="match status" value="1"/>
</dbReference>
<feature type="transmembrane region" description="Helical" evidence="19">
    <location>
        <begin position="1677"/>
        <end position="1698"/>
    </location>
</feature>
<accession>A0AA39PTW6</accession>
<comment type="subcellular location">
    <subcellularLocation>
        <location evidence="2">Cytoplasm</location>
    </subcellularLocation>
    <subcellularLocation>
        <location evidence="1">Membrane</location>
        <topology evidence="1">Multi-pass membrane protein</topology>
    </subcellularLocation>
</comment>
<evidence type="ECO:0000256" key="10">
    <source>
        <dbReference type="ARBA" id="ARBA00022741"/>
    </source>
</evidence>
<keyword evidence="15 19" id="KW-0472">Membrane</keyword>
<dbReference type="Gene3D" id="3.40.50.300">
    <property type="entry name" value="P-loop containing nucleotide triphosphate hydrolases"/>
    <property type="match status" value="1"/>
</dbReference>
<dbReference type="FunFam" id="2.40.30.10:FF:000013">
    <property type="entry name" value="eukaryotic translation initiation factor 5B"/>
    <property type="match status" value="1"/>
</dbReference>
<feature type="transmembrane region" description="Helical" evidence="19">
    <location>
        <begin position="1343"/>
        <end position="1362"/>
    </location>
</feature>
<dbReference type="PROSITE" id="PS51722">
    <property type="entry name" value="G_TR_2"/>
    <property type="match status" value="1"/>
</dbReference>
<dbReference type="SUPFAM" id="SSF52156">
    <property type="entry name" value="Initiation factor IF2/eIF5b, domain 3"/>
    <property type="match status" value="1"/>
</dbReference>